<feature type="chain" id="PRO_5025493847" description="Sugar phosphate transporter domain-containing protein" evidence="1">
    <location>
        <begin position="22"/>
        <end position="55"/>
    </location>
</feature>
<feature type="non-terminal residue" evidence="2">
    <location>
        <position position="55"/>
    </location>
</feature>
<accession>A0A6A5R0N0</accession>
<sequence length="55" mass="6043">MLPQSLFFAVILPATRWLVASSNKVASVANVANFAHVTVSLYFSDYVIVSKIENI</sequence>
<evidence type="ECO:0000313" key="3">
    <source>
        <dbReference type="Proteomes" id="UP000800096"/>
    </source>
</evidence>
<keyword evidence="3" id="KW-1185">Reference proteome</keyword>
<proteinExistence type="predicted"/>
<evidence type="ECO:0008006" key="4">
    <source>
        <dbReference type="Google" id="ProtNLM"/>
    </source>
</evidence>
<reference evidence="2" key="1">
    <citation type="journal article" date="2020" name="Stud. Mycol.">
        <title>101 Dothideomycetes genomes: a test case for predicting lifestyles and emergence of pathogens.</title>
        <authorList>
            <person name="Haridas S."/>
            <person name="Albert R."/>
            <person name="Binder M."/>
            <person name="Bloem J."/>
            <person name="Labutti K."/>
            <person name="Salamov A."/>
            <person name="Andreopoulos B."/>
            <person name="Baker S."/>
            <person name="Barry K."/>
            <person name="Bills G."/>
            <person name="Bluhm B."/>
            <person name="Cannon C."/>
            <person name="Castanera R."/>
            <person name="Culley D."/>
            <person name="Daum C."/>
            <person name="Ezra D."/>
            <person name="Gonzalez J."/>
            <person name="Henrissat B."/>
            <person name="Kuo A."/>
            <person name="Liang C."/>
            <person name="Lipzen A."/>
            <person name="Lutzoni F."/>
            <person name="Magnuson J."/>
            <person name="Mondo S."/>
            <person name="Nolan M."/>
            <person name="Ohm R."/>
            <person name="Pangilinan J."/>
            <person name="Park H.-J."/>
            <person name="Ramirez L."/>
            <person name="Alfaro M."/>
            <person name="Sun H."/>
            <person name="Tritt A."/>
            <person name="Yoshinaga Y."/>
            <person name="Zwiers L.-H."/>
            <person name="Turgeon B."/>
            <person name="Goodwin S."/>
            <person name="Spatafora J."/>
            <person name="Crous P."/>
            <person name="Grigoriev I."/>
        </authorList>
    </citation>
    <scope>NUCLEOTIDE SEQUENCE</scope>
    <source>
        <strain evidence="2">HMLAC05119</strain>
    </source>
</reference>
<evidence type="ECO:0000256" key="1">
    <source>
        <dbReference type="SAM" id="SignalP"/>
    </source>
</evidence>
<dbReference type="EMBL" id="ML979132">
    <property type="protein sequence ID" value="KAF1921233.1"/>
    <property type="molecule type" value="Genomic_DNA"/>
</dbReference>
<protein>
    <recommendedName>
        <fullName evidence="4">Sugar phosphate transporter domain-containing protein</fullName>
    </recommendedName>
</protein>
<name>A0A6A5R0N0_AMPQU</name>
<dbReference type="Proteomes" id="UP000800096">
    <property type="component" value="Unassembled WGS sequence"/>
</dbReference>
<dbReference type="AlphaFoldDB" id="A0A6A5R0N0"/>
<gene>
    <name evidence="2" type="ORF">BDU57DRAFT_509933</name>
</gene>
<feature type="signal peptide" evidence="1">
    <location>
        <begin position="1"/>
        <end position="21"/>
    </location>
</feature>
<keyword evidence="1" id="KW-0732">Signal</keyword>
<organism evidence="2 3">
    <name type="scientific">Ampelomyces quisqualis</name>
    <name type="common">Powdery mildew agent</name>
    <dbReference type="NCBI Taxonomy" id="50730"/>
    <lineage>
        <taxon>Eukaryota</taxon>
        <taxon>Fungi</taxon>
        <taxon>Dikarya</taxon>
        <taxon>Ascomycota</taxon>
        <taxon>Pezizomycotina</taxon>
        <taxon>Dothideomycetes</taxon>
        <taxon>Pleosporomycetidae</taxon>
        <taxon>Pleosporales</taxon>
        <taxon>Pleosporineae</taxon>
        <taxon>Phaeosphaeriaceae</taxon>
        <taxon>Ampelomyces</taxon>
    </lineage>
</organism>
<evidence type="ECO:0000313" key="2">
    <source>
        <dbReference type="EMBL" id="KAF1921233.1"/>
    </source>
</evidence>